<dbReference type="EMBL" id="CAWYQH010000057">
    <property type="protein sequence ID" value="CAK8678565.1"/>
    <property type="molecule type" value="Genomic_DNA"/>
</dbReference>
<comment type="caution">
    <text evidence="2">The sequence shown here is derived from an EMBL/GenBank/DDBJ whole genome shotgun (WGS) entry which is preliminary data.</text>
</comment>
<sequence>MPLLRFQLMLGACDSCLAELLLLRALGGNEAQSTKSTRGFGYSVVDYCIICGSVGKCAAGYREKVIYYLEFLSPHRDDELNLDQFDDGLFVPGT</sequence>
<gene>
    <name evidence="2" type="ORF">CVLEPA_LOCUS8484</name>
</gene>
<feature type="signal peptide" evidence="1">
    <location>
        <begin position="1"/>
        <end position="18"/>
    </location>
</feature>
<dbReference type="Proteomes" id="UP001642483">
    <property type="component" value="Unassembled WGS sequence"/>
</dbReference>
<name>A0ABP0FFV9_CLALP</name>
<reference evidence="2 3" key="1">
    <citation type="submission" date="2024-02" db="EMBL/GenBank/DDBJ databases">
        <authorList>
            <person name="Daric V."/>
            <person name="Darras S."/>
        </authorList>
    </citation>
    <scope>NUCLEOTIDE SEQUENCE [LARGE SCALE GENOMIC DNA]</scope>
</reference>
<keyword evidence="3" id="KW-1185">Reference proteome</keyword>
<feature type="chain" id="PRO_5046177243" evidence="1">
    <location>
        <begin position="19"/>
        <end position="94"/>
    </location>
</feature>
<keyword evidence="1" id="KW-0732">Signal</keyword>
<protein>
    <submittedName>
        <fullName evidence="2">Uncharacterized protein</fullName>
    </submittedName>
</protein>
<evidence type="ECO:0000313" key="3">
    <source>
        <dbReference type="Proteomes" id="UP001642483"/>
    </source>
</evidence>
<organism evidence="2 3">
    <name type="scientific">Clavelina lepadiformis</name>
    <name type="common">Light-bulb sea squirt</name>
    <name type="synonym">Ascidia lepadiformis</name>
    <dbReference type="NCBI Taxonomy" id="159417"/>
    <lineage>
        <taxon>Eukaryota</taxon>
        <taxon>Metazoa</taxon>
        <taxon>Chordata</taxon>
        <taxon>Tunicata</taxon>
        <taxon>Ascidiacea</taxon>
        <taxon>Aplousobranchia</taxon>
        <taxon>Clavelinidae</taxon>
        <taxon>Clavelina</taxon>
    </lineage>
</organism>
<evidence type="ECO:0000313" key="2">
    <source>
        <dbReference type="EMBL" id="CAK8678565.1"/>
    </source>
</evidence>
<evidence type="ECO:0000256" key="1">
    <source>
        <dbReference type="SAM" id="SignalP"/>
    </source>
</evidence>
<proteinExistence type="predicted"/>
<accession>A0ABP0FFV9</accession>